<comment type="caution">
    <text evidence="5">The sequence shown here is derived from an EMBL/GenBank/DDBJ whole genome shotgun (WGS) entry which is preliminary data.</text>
</comment>
<comment type="function">
    <text evidence="3">Required for rescue of stalled ribosomes mediated by trans-translation. Binds to transfer-messenger RNA (tmRNA), required for stable association of tmRNA with ribosomes. tmRNA and SmpB together mimic tRNA shape, replacing the anticodon stem-loop with SmpB. tmRNA is encoded by the ssrA gene; the 2 termini fold to resemble tRNA(Ala) and it encodes a 'tag peptide', a short internal open reading frame. During trans-translation Ala-aminoacylated tmRNA acts like a tRNA, entering the A-site of stalled ribosomes, displacing the stalled mRNA. The ribosome then switches to translate the ORF on the tmRNA; the nascent peptide is terminated with the 'tag peptide' encoded by the tmRNA and targeted for degradation. The ribosome is freed to recommence translation, which seems to be the essential function of trans-translation.</text>
</comment>
<keyword evidence="7" id="KW-1185">Reference proteome</keyword>
<accession>A0AAW6HQR7</accession>
<evidence type="ECO:0000256" key="3">
    <source>
        <dbReference type="HAMAP-Rule" id="MF_00023"/>
    </source>
</evidence>
<dbReference type="Proteomes" id="UP001220940">
    <property type="component" value="Unassembled WGS sequence"/>
</dbReference>
<keyword evidence="1 3" id="KW-0963">Cytoplasm</keyword>
<evidence type="ECO:0000313" key="5">
    <source>
        <dbReference type="EMBL" id="MDC4183398.1"/>
    </source>
</evidence>
<dbReference type="EMBL" id="JAJHZP010000013">
    <property type="protein sequence ID" value="MDC4183398.1"/>
    <property type="molecule type" value="Genomic_DNA"/>
</dbReference>
<comment type="subcellular location">
    <subcellularLocation>
        <location evidence="3">Cytoplasm</location>
    </subcellularLocation>
    <text evidence="3">The tmRNA-SmpB complex associates with stalled 70S ribosomes.</text>
</comment>
<dbReference type="EMBL" id="JAJHZM010000011">
    <property type="protein sequence ID" value="MDC4182027.1"/>
    <property type="molecule type" value="Genomic_DNA"/>
</dbReference>
<dbReference type="GO" id="GO:0070929">
    <property type="term" value="P:trans-translation"/>
    <property type="evidence" value="ECO:0007669"/>
    <property type="project" value="UniProtKB-UniRule"/>
</dbReference>
<proteinExistence type="inferred from homology"/>
<dbReference type="GO" id="GO:0070930">
    <property type="term" value="P:trans-translation-dependent protein tagging"/>
    <property type="evidence" value="ECO:0007669"/>
    <property type="project" value="TreeGrafter"/>
</dbReference>
<gene>
    <name evidence="3 5" type="primary">smpB</name>
    <name evidence="4" type="ORF">LNO68_02365</name>
    <name evidence="5" type="ORF">LNO71_01920</name>
</gene>
<organism evidence="5 6">
    <name type="scientific">Mycoplasma bradburyae</name>
    <dbReference type="NCBI Taxonomy" id="2963128"/>
    <lineage>
        <taxon>Bacteria</taxon>
        <taxon>Bacillati</taxon>
        <taxon>Mycoplasmatota</taxon>
        <taxon>Mollicutes</taxon>
        <taxon>Mycoplasmataceae</taxon>
        <taxon>Mycoplasma</taxon>
    </lineage>
</organism>
<dbReference type="PROSITE" id="PS01317">
    <property type="entry name" value="SSRP"/>
    <property type="match status" value="1"/>
</dbReference>
<dbReference type="AlphaFoldDB" id="A0AAW6HQR7"/>
<keyword evidence="2 3" id="KW-0694">RNA-binding</keyword>
<evidence type="ECO:0000313" key="7">
    <source>
        <dbReference type="Proteomes" id="UP001220940"/>
    </source>
</evidence>
<evidence type="ECO:0000256" key="1">
    <source>
        <dbReference type="ARBA" id="ARBA00022490"/>
    </source>
</evidence>
<dbReference type="PANTHER" id="PTHR30308">
    <property type="entry name" value="TMRNA-BINDING COMPONENT OF TRANS-TRANSLATION TAGGING COMPLEX"/>
    <property type="match status" value="1"/>
</dbReference>
<dbReference type="Pfam" id="PF01668">
    <property type="entry name" value="SmpB"/>
    <property type="match status" value="1"/>
</dbReference>
<evidence type="ECO:0000313" key="4">
    <source>
        <dbReference type="EMBL" id="MDC4182027.1"/>
    </source>
</evidence>
<dbReference type="InterPro" id="IPR023620">
    <property type="entry name" value="SmpB"/>
</dbReference>
<dbReference type="Proteomes" id="UP001216384">
    <property type="component" value="Unassembled WGS sequence"/>
</dbReference>
<comment type="similarity">
    <text evidence="3">Belongs to the SmpB family.</text>
</comment>
<dbReference type="NCBIfam" id="TIGR00086">
    <property type="entry name" value="smpB"/>
    <property type="match status" value="1"/>
</dbReference>
<dbReference type="NCBIfam" id="NF003843">
    <property type="entry name" value="PRK05422.1"/>
    <property type="match status" value="1"/>
</dbReference>
<dbReference type="InterPro" id="IPR020081">
    <property type="entry name" value="SsrA-bd_prot_CS"/>
</dbReference>
<dbReference type="HAMAP" id="MF_00023">
    <property type="entry name" value="SmpB"/>
    <property type="match status" value="1"/>
</dbReference>
<protein>
    <recommendedName>
        <fullName evidence="3">SsrA-binding protein</fullName>
    </recommendedName>
    <alternativeName>
        <fullName evidence="3">Small protein B</fullName>
    </alternativeName>
</protein>
<evidence type="ECO:0000256" key="2">
    <source>
        <dbReference type="ARBA" id="ARBA00022884"/>
    </source>
</evidence>
<dbReference type="CDD" id="cd09294">
    <property type="entry name" value="SmpB"/>
    <property type="match status" value="1"/>
</dbReference>
<name>A0AAW6HQR7_9MOLU</name>
<dbReference type="GO" id="GO:0003723">
    <property type="term" value="F:RNA binding"/>
    <property type="evidence" value="ECO:0007669"/>
    <property type="project" value="UniProtKB-UniRule"/>
</dbReference>
<reference evidence="5 7" key="1">
    <citation type="submission" date="2021-11" db="EMBL/GenBank/DDBJ databases">
        <title>Description of Mycoplasma bradburyaesp. nov.from sea birds: a tribute to a great mycoplasmologist.</title>
        <authorList>
            <person name="Ramirez A.S."/>
            <person name="Poveda C."/>
            <person name="Suarez-Perez A."/>
            <person name="Rosales R.S."/>
            <person name="Dijkman R."/>
            <person name="Feberwee A."/>
            <person name="Spergser J."/>
            <person name="Szostak M.P."/>
            <person name="Ressel L."/>
            <person name="Calabuig P."/>
            <person name="Catania S."/>
            <person name="Gobbo F."/>
            <person name="Timofte D."/>
            <person name="Poveda J.B."/>
        </authorList>
    </citation>
    <scope>NUCLEOTIDE SEQUENCE</scope>
    <source>
        <strain evidence="4 7">T158</strain>
        <strain evidence="5">T264</strain>
    </source>
</reference>
<dbReference type="InterPro" id="IPR000037">
    <property type="entry name" value="SsrA-bd_prot"/>
</dbReference>
<sequence>MMRLLVNNKKAKHNYELLDKYEAGISLSGNEVKSLALHHGSLDDSYVIIRKNEAYILNLLIPKYKFDTSKTNNETRTRKLLLHKSEILKIDLLRKQQSMVIIPYQIYFSKNKIKVSIHLAKPKKRHDKRESIKNRDIQREIRKY</sequence>
<dbReference type="Gene3D" id="2.40.280.10">
    <property type="match status" value="1"/>
</dbReference>
<evidence type="ECO:0000313" key="6">
    <source>
        <dbReference type="Proteomes" id="UP001216384"/>
    </source>
</evidence>
<dbReference type="GO" id="GO:0005829">
    <property type="term" value="C:cytosol"/>
    <property type="evidence" value="ECO:0007669"/>
    <property type="project" value="TreeGrafter"/>
</dbReference>
<dbReference type="PANTHER" id="PTHR30308:SF2">
    <property type="entry name" value="SSRA-BINDING PROTEIN"/>
    <property type="match status" value="1"/>
</dbReference>
<dbReference type="SUPFAM" id="SSF74982">
    <property type="entry name" value="Small protein B (SmpB)"/>
    <property type="match status" value="1"/>
</dbReference>